<comment type="caution">
    <text evidence="1">The sequence shown here is derived from an EMBL/GenBank/DDBJ whole genome shotgun (WGS) entry which is preliminary data.</text>
</comment>
<evidence type="ECO:0008006" key="3">
    <source>
        <dbReference type="Google" id="ProtNLM"/>
    </source>
</evidence>
<proteinExistence type="predicted"/>
<reference evidence="1 2" key="1">
    <citation type="submission" date="2021-06" db="EMBL/GenBank/DDBJ databases">
        <title>Caerostris darwini draft genome.</title>
        <authorList>
            <person name="Kono N."/>
            <person name="Arakawa K."/>
        </authorList>
    </citation>
    <scope>NUCLEOTIDE SEQUENCE [LARGE SCALE GENOMIC DNA]</scope>
</reference>
<sequence length="143" mass="16579">MRRNPVFSAQMPSRYFCARDRGKVTMSLSAYFYCAIFSGTELVLGNRPVITLWGQGDCFGVMGWFSARNGENTADFNAYGSVGKKGGRGKKRGENSWNVQEHPSHFREHVSPRYFWKCAIMEWLRPDAKEIKRCMNYLLRLKY</sequence>
<evidence type="ECO:0000313" key="2">
    <source>
        <dbReference type="Proteomes" id="UP001054837"/>
    </source>
</evidence>
<keyword evidence="2" id="KW-1185">Reference proteome</keyword>
<organism evidence="1 2">
    <name type="scientific">Caerostris darwini</name>
    <dbReference type="NCBI Taxonomy" id="1538125"/>
    <lineage>
        <taxon>Eukaryota</taxon>
        <taxon>Metazoa</taxon>
        <taxon>Ecdysozoa</taxon>
        <taxon>Arthropoda</taxon>
        <taxon>Chelicerata</taxon>
        <taxon>Arachnida</taxon>
        <taxon>Araneae</taxon>
        <taxon>Araneomorphae</taxon>
        <taxon>Entelegynae</taxon>
        <taxon>Araneoidea</taxon>
        <taxon>Araneidae</taxon>
        <taxon>Caerostris</taxon>
    </lineage>
</organism>
<name>A0AAV4QZ67_9ARAC</name>
<accession>A0AAV4QZ67</accession>
<dbReference type="AlphaFoldDB" id="A0AAV4QZ67"/>
<protein>
    <recommendedName>
        <fullName evidence="3">LAGLIDADG homing endonuclease</fullName>
    </recommendedName>
</protein>
<dbReference type="EMBL" id="BPLQ01005517">
    <property type="protein sequence ID" value="GIY15323.1"/>
    <property type="molecule type" value="Genomic_DNA"/>
</dbReference>
<dbReference type="Proteomes" id="UP001054837">
    <property type="component" value="Unassembled WGS sequence"/>
</dbReference>
<evidence type="ECO:0000313" key="1">
    <source>
        <dbReference type="EMBL" id="GIY15323.1"/>
    </source>
</evidence>
<gene>
    <name evidence="1" type="ORF">CDAR_116681</name>
</gene>